<evidence type="ECO:0000313" key="12">
    <source>
        <dbReference type="Proteomes" id="UP000000844"/>
    </source>
</evidence>
<dbReference type="FunFam" id="3.40.47.10:FF:000019">
    <property type="entry name" value="Polyketide synthase type I"/>
    <property type="match status" value="1"/>
</dbReference>
<keyword evidence="7 11" id="KW-0012">Acyltransferase</keyword>
<evidence type="ECO:0000256" key="2">
    <source>
        <dbReference type="ARBA" id="ARBA00022450"/>
    </source>
</evidence>
<dbReference type="InterPro" id="IPR018201">
    <property type="entry name" value="Ketoacyl_synth_AS"/>
</dbReference>
<dbReference type="Gene3D" id="1.10.1200.10">
    <property type="entry name" value="ACP-like"/>
    <property type="match status" value="1"/>
</dbReference>
<feature type="domain" description="Carrier" evidence="9">
    <location>
        <begin position="947"/>
        <end position="1022"/>
    </location>
</feature>
<dbReference type="Gene3D" id="3.30.70.3290">
    <property type="match status" value="1"/>
</dbReference>
<evidence type="ECO:0000256" key="7">
    <source>
        <dbReference type="ARBA" id="ARBA00023315"/>
    </source>
</evidence>
<keyword evidence="6" id="KW-0511">Multifunctional enzyme</keyword>
<feature type="domain" description="Ketosynthase family 3 (KS3)" evidence="10">
    <location>
        <begin position="36"/>
        <end position="462"/>
    </location>
</feature>
<dbReference type="eggNOG" id="COG3321">
    <property type="taxonomic scope" value="Bacteria"/>
</dbReference>
<dbReference type="AlphaFoldDB" id="D3Q135"/>
<comment type="cofactor">
    <cofactor evidence="1">
        <name>pantetheine 4'-phosphate</name>
        <dbReference type="ChEBI" id="CHEBI:47942"/>
    </cofactor>
</comment>
<dbReference type="GO" id="GO:0006633">
    <property type="term" value="P:fatty acid biosynthetic process"/>
    <property type="evidence" value="ECO:0007669"/>
    <property type="project" value="InterPro"/>
</dbReference>
<dbReference type="InterPro" id="IPR036299">
    <property type="entry name" value="Polyketide_synth_docking_sf"/>
</dbReference>
<dbReference type="GO" id="GO:0004312">
    <property type="term" value="F:fatty acid synthase activity"/>
    <property type="evidence" value="ECO:0007669"/>
    <property type="project" value="TreeGrafter"/>
</dbReference>
<evidence type="ECO:0000259" key="9">
    <source>
        <dbReference type="PROSITE" id="PS50075"/>
    </source>
</evidence>
<reference evidence="11 12" key="1">
    <citation type="journal article" date="2009" name="Stand. Genomic Sci.">
        <title>Complete genome sequence of Stackebrandtia nassauensis type strain (LLR-40K-21).</title>
        <authorList>
            <person name="Munk C."/>
            <person name="Lapidus A."/>
            <person name="Copeland A."/>
            <person name="Jando M."/>
            <person name="Mayilraj S."/>
            <person name="Glavina Del Rio T."/>
            <person name="Nolan M."/>
            <person name="Chen F."/>
            <person name="Lucas S."/>
            <person name="Tice H."/>
            <person name="Cheng J.F."/>
            <person name="Han C."/>
            <person name="Detter J.C."/>
            <person name="Bruce D."/>
            <person name="Goodwin L."/>
            <person name="Chain P."/>
            <person name="Pitluck S."/>
            <person name="Goker M."/>
            <person name="Ovchinikova G."/>
            <person name="Pati A."/>
            <person name="Ivanova N."/>
            <person name="Mavromatis K."/>
            <person name="Chen A."/>
            <person name="Palaniappan K."/>
            <person name="Land M."/>
            <person name="Hauser L."/>
            <person name="Chang Y.J."/>
            <person name="Jeffries C.D."/>
            <person name="Bristow J."/>
            <person name="Eisen J.A."/>
            <person name="Markowitz V."/>
            <person name="Hugenholtz P."/>
            <person name="Kyrpides N.C."/>
            <person name="Klenk H.P."/>
        </authorList>
    </citation>
    <scope>NUCLEOTIDE SEQUENCE [LARGE SCALE GENOMIC DNA]</scope>
    <source>
        <strain evidence="12">DSM 44728 / CIP 108903 / NRRL B-16338 / NBRC 102104 / LLR-40K-21</strain>
    </source>
</reference>
<feature type="compositionally biased region" description="Acidic residues" evidence="8">
    <location>
        <begin position="1081"/>
        <end position="1090"/>
    </location>
</feature>
<keyword evidence="5" id="KW-0045">Antibiotic biosynthesis</keyword>
<dbReference type="GO" id="GO:0047879">
    <property type="term" value="F:erythronolide synthase activity"/>
    <property type="evidence" value="ECO:0007669"/>
    <property type="project" value="UniProtKB-EC"/>
</dbReference>
<evidence type="ECO:0000256" key="8">
    <source>
        <dbReference type="SAM" id="MobiDB-lite"/>
    </source>
</evidence>
<dbReference type="SMART" id="SM00825">
    <property type="entry name" value="PKS_KS"/>
    <property type="match status" value="1"/>
</dbReference>
<feature type="region of interest" description="Disordered" evidence="8">
    <location>
        <begin position="1076"/>
        <end position="1101"/>
    </location>
</feature>
<keyword evidence="12" id="KW-1185">Reference proteome</keyword>
<dbReference type="Pfam" id="PF00109">
    <property type="entry name" value="ketoacyl-synt"/>
    <property type="match status" value="1"/>
</dbReference>
<dbReference type="InterPro" id="IPR020806">
    <property type="entry name" value="PKS_PP-bd"/>
</dbReference>
<dbReference type="InterPro" id="IPR015083">
    <property type="entry name" value="NorB/c/GfsB-D-like_docking"/>
</dbReference>
<dbReference type="SMART" id="SM00827">
    <property type="entry name" value="PKS_AT"/>
    <property type="match status" value="1"/>
</dbReference>
<gene>
    <name evidence="11" type="ordered locus">Snas_4134</name>
</gene>
<evidence type="ECO:0000256" key="4">
    <source>
        <dbReference type="ARBA" id="ARBA00022679"/>
    </source>
</evidence>
<dbReference type="KEGG" id="sna:Snas_4134"/>
<dbReference type="SUPFAM" id="SSF55048">
    <property type="entry name" value="Probable ACP-binding domain of malonyl-CoA ACP transacylase"/>
    <property type="match status" value="1"/>
</dbReference>
<dbReference type="Pfam" id="PF16197">
    <property type="entry name" value="KAsynt_C_assoc"/>
    <property type="match status" value="1"/>
</dbReference>
<dbReference type="InterPro" id="IPR032821">
    <property type="entry name" value="PKS_assoc"/>
</dbReference>
<dbReference type="InterPro" id="IPR001227">
    <property type="entry name" value="Ac_transferase_dom_sf"/>
</dbReference>
<organism evidence="11 12">
    <name type="scientific">Stackebrandtia nassauensis (strain DSM 44728 / CIP 108903 / NRRL B-16338 / NBRC 102104 / LLR-40K-21)</name>
    <dbReference type="NCBI Taxonomy" id="446470"/>
    <lineage>
        <taxon>Bacteria</taxon>
        <taxon>Bacillati</taxon>
        <taxon>Actinomycetota</taxon>
        <taxon>Actinomycetes</taxon>
        <taxon>Glycomycetales</taxon>
        <taxon>Glycomycetaceae</taxon>
        <taxon>Stackebrandtia</taxon>
    </lineage>
</organism>
<dbReference type="PROSITE" id="PS52004">
    <property type="entry name" value="KS3_2"/>
    <property type="match status" value="1"/>
</dbReference>
<dbReference type="PANTHER" id="PTHR43775">
    <property type="entry name" value="FATTY ACID SYNTHASE"/>
    <property type="match status" value="1"/>
</dbReference>
<dbReference type="InterPro" id="IPR014030">
    <property type="entry name" value="Ketoacyl_synth_N"/>
</dbReference>
<dbReference type="InterPro" id="IPR009081">
    <property type="entry name" value="PP-bd_ACP"/>
</dbReference>
<dbReference type="Pfam" id="PF08990">
    <property type="entry name" value="Docking"/>
    <property type="match status" value="1"/>
</dbReference>
<evidence type="ECO:0000256" key="5">
    <source>
        <dbReference type="ARBA" id="ARBA00023194"/>
    </source>
</evidence>
<dbReference type="InterPro" id="IPR016035">
    <property type="entry name" value="Acyl_Trfase/lysoPLipase"/>
</dbReference>
<dbReference type="Gene3D" id="3.40.366.10">
    <property type="entry name" value="Malonyl-Coenzyme A Acyl Carrier Protein, domain 2"/>
    <property type="match status" value="1"/>
</dbReference>
<dbReference type="GO" id="GO:0031177">
    <property type="term" value="F:phosphopantetheine binding"/>
    <property type="evidence" value="ECO:0007669"/>
    <property type="project" value="InterPro"/>
</dbReference>
<dbReference type="InterPro" id="IPR036736">
    <property type="entry name" value="ACP-like_sf"/>
</dbReference>
<dbReference type="Proteomes" id="UP000000844">
    <property type="component" value="Chromosome"/>
</dbReference>
<keyword evidence="2" id="KW-0596">Phosphopantetheine</keyword>
<dbReference type="SUPFAM" id="SSF52151">
    <property type="entry name" value="FabD/lysophospholipase-like"/>
    <property type="match status" value="1"/>
</dbReference>
<evidence type="ECO:0000256" key="3">
    <source>
        <dbReference type="ARBA" id="ARBA00022553"/>
    </source>
</evidence>
<dbReference type="RefSeq" id="WP_013019356.1">
    <property type="nucleotide sequence ID" value="NC_013947.1"/>
</dbReference>
<protein>
    <submittedName>
        <fullName evidence="11">6-deoxyerythronolide-B synthase</fullName>
        <ecNumber evidence="11">2.3.1.94</ecNumber>
    </submittedName>
</protein>
<dbReference type="InterPro" id="IPR020841">
    <property type="entry name" value="PKS_Beta-ketoAc_synthase_dom"/>
</dbReference>
<evidence type="ECO:0000313" key="11">
    <source>
        <dbReference type="EMBL" id="ADD43785.1"/>
    </source>
</evidence>
<dbReference type="PROSITE" id="PS00012">
    <property type="entry name" value="PHOSPHOPANTETHEINE"/>
    <property type="match status" value="1"/>
</dbReference>
<dbReference type="Pfam" id="PF02801">
    <property type="entry name" value="Ketoacyl-synt_C"/>
    <property type="match status" value="1"/>
</dbReference>
<evidence type="ECO:0000259" key="10">
    <source>
        <dbReference type="PROSITE" id="PS52004"/>
    </source>
</evidence>
<evidence type="ECO:0000256" key="1">
    <source>
        <dbReference type="ARBA" id="ARBA00001957"/>
    </source>
</evidence>
<accession>D3Q135</accession>
<proteinExistence type="predicted"/>
<name>D3Q135_STANL</name>
<dbReference type="FunFam" id="3.40.366.10:FF:000002">
    <property type="entry name" value="Probable polyketide synthase 2"/>
    <property type="match status" value="1"/>
</dbReference>
<dbReference type="PANTHER" id="PTHR43775:SF51">
    <property type="entry name" value="INACTIVE PHENOLPHTHIOCEROL SYNTHESIS POLYKETIDE SYNTHASE TYPE I PKS1-RELATED"/>
    <property type="match status" value="1"/>
</dbReference>
<dbReference type="OrthoDB" id="4537517at2"/>
<dbReference type="STRING" id="446470.Snas_4134"/>
<keyword evidence="4 11" id="KW-0808">Transferase</keyword>
<dbReference type="InterPro" id="IPR050091">
    <property type="entry name" value="PKS_NRPS_Biosynth_Enz"/>
</dbReference>
<dbReference type="SUPFAM" id="SSF47336">
    <property type="entry name" value="ACP-like"/>
    <property type="match status" value="1"/>
</dbReference>
<dbReference type="EC" id="2.3.1.94" evidence="11"/>
<dbReference type="InterPro" id="IPR016039">
    <property type="entry name" value="Thiolase-like"/>
</dbReference>
<dbReference type="EMBL" id="CP001778">
    <property type="protein sequence ID" value="ADD43785.1"/>
    <property type="molecule type" value="Genomic_DNA"/>
</dbReference>
<dbReference type="PROSITE" id="PS00606">
    <property type="entry name" value="KS3_1"/>
    <property type="match status" value="1"/>
</dbReference>
<dbReference type="GO" id="GO:0004315">
    <property type="term" value="F:3-oxoacyl-[acyl-carrier-protein] synthase activity"/>
    <property type="evidence" value="ECO:0007669"/>
    <property type="project" value="InterPro"/>
</dbReference>
<dbReference type="Pfam" id="PF00550">
    <property type="entry name" value="PP-binding"/>
    <property type="match status" value="1"/>
</dbReference>
<dbReference type="Pfam" id="PF00698">
    <property type="entry name" value="Acyl_transf_1"/>
    <property type="match status" value="1"/>
</dbReference>
<sequence length="1101" mass="117678">MDKTSTEDKLREYLKRATVELGQTRKRMQELDRRATEPIAIVGMACRFPGGVTSPEDLWRLVSQGTDAVGEFPEDRGWDLDSLFCDDTSAHGTSYVSEAGFLDGATEFDAGFFGISPREAYTMDPQQRILLEVAWESLERAGIDPKTLTGTEVGVYAGSIGQDYGYRLGQFDQSLEGQLITGNTGSVVSGRIAYALGLEGPAVTVDTACSSSLVALHLAARALRAGECDLAMAGGVYIVTSPAPFVEFSRQRGLAKDGRCKSFADSADGTNWAEGAGMLVVERLSDARRLGHEVLAVVRGSAINQDGASNGLTAPNGRAQERVIRRALDDARLAPSDVELVEAHGTGTTLGDPIEARALLAVYGQGREPDSPVWVGSLKSNIGHAQAAAGVGGVIKTVMAMRNKTMPPTLHIDEPSTHVDWSQGEVALLTESRDWTVADEPRRAGVSSFGISGTNAHVILEESQTDTMSTPDDAVTPEAVVWPVCGRTDAALAGQAEKLLSHLGEDFDPVSVGYSLAATRTPLDRRAVLVGGDRETLRRGLTALANGDNAPGLVRGNVSEASVAFLFTGQGSQRPGMGRQLYRRYPVFAKTLDEVCDALDPHLDRRLRDVLFGADTEAVHQTGYTQPALFAVELALHRLAESWGLRPGAVAGHSIGELAAAHVAGVFSLPDACALVAARGRLMQALPRGGAMVAIQATEAEVTPLLEERVSLAAVNGPSSVVISGDAEAAQMIAAKFDAEGRKTKNLTVSHAFHSPRMDDMLADFAEVAATIEYHPPRLPMVSNVTGDLERARVASADYWVRHVRQPVRFADGVRTLHANGTTMFVEIGPDAVLSGIGVESATDAVFVPLLRGARPEERTLVSGMAQAWTRGAPVELTRVFDGTAASRVDLPTYAFQHKRYWPKAEAFANTEPAVGAPTATLPADAGTPAPDLAGRLAVMPEAERHRVLLNLVRTETADVLAHDTMDDVTADEPFKDLGFDSLSGAELRERLASLTGLELPITLSFTYPTSRALADYLAEEIRAAQPADADPIDALLTELDNALSATSDDPDRRTRVTGRLESLLAKWAVDREAATNSGDSFEEASDEEMFAMLDRQLGER</sequence>
<dbReference type="InterPro" id="IPR014031">
    <property type="entry name" value="Ketoacyl_synth_C"/>
</dbReference>
<evidence type="ECO:0000256" key="6">
    <source>
        <dbReference type="ARBA" id="ARBA00023268"/>
    </source>
</evidence>
<dbReference type="InterPro" id="IPR016036">
    <property type="entry name" value="Malonyl_transacylase_ACP-bd"/>
</dbReference>
<dbReference type="Gene3D" id="3.40.47.10">
    <property type="match status" value="1"/>
</dbReference>
<dbReference type="SMART" id="SM00823">
    <property type="entry name" value="PKS_PP"/>
    <property type="match status" value="1"/>
</dbReference>
<dbReference type="HOGENOM" id="CLU_000022_16_6_11"/>
<dbReference type="CDD" id="cd00833">
    <property type="entry name" value="PKS"/>
    <property type="match status" value="1"/>
</dbReference>
<dbReference type="SUPFAM" id="SSF53901">
    <property type="entry name" value="Thiolase-like"/>
    <property type="match status" value="1"/>
</dbReference>
<keyword evidence="3" id="KW-0597">Phosphoprotein</keyword>
<dbReference type="InterPro" id="IPR014043">
    <property type="entry name" value="Acyl_transferase_dom"/>
</dbReference>
<dbReference type="SUPFAM" id="SSF101173">
    <property type="entry name" value="Docking domain B of the erythromycin polyketide synthase (DEBS)"/>
    <property type="match status" value="1"/>
</dbReference>
<dbReference type="InterPro" id="IPR006162">
    <property type="entry name" value="Ppantetheine_attach_site"/>
</dbReference>
<dbReference type="PROSITE" id="PS50075">
    <property type="entry name" value="CARRIER"/>
    <property type="match status" value="1"/>
</dbReference>
<dbReference type="GO" id="GO:0033068">
    <property type="term" value="P:macrolide biosynthetic process"/>
    <property type="evidence" value="ECO:0007669"/>
    <property type="project" value="UniProtKB-ARBA"/>
</dbReference>